<protein>
    <submittedName>
        <fullName evidence="9">Aquaporin family protein</fullName>
    </submittedName>
</protein>
<gene>
    <name evidence="9" type="ORF">K8V56_12950</name>
</gene>
<dbReference type="GO" id="GO:0005886">
    <property type="term" value="C:plasma membrane"/>
    <property type="evidence" value="ECO:0007669"/>
    <property type="project" value="TreeGrafter"/>
</dbReference>
<feature type="transmembrane region" description="Helical" evidence="8">
    <location>
        <begin position="242"/>
        <end position="259"/>
    </location>
</feature>
<organism evidence="9 10">
    <name type="scientific">Sporosarcina psychrophila</name>
    <name type="common">Bacillus psychrophilus</name>
    <dbReference type="NCBI Taxonomy" id="1476"/>
    <lineage>
        <taxon>Bacteria</taxon>
        <taxon>Bacillati</taxon>
        <taxon>Bacillota</taxon>
        <taxon>Bacilli</taxon>
        <taxon>Bacillales</taxon>
        <taxon>Caryophanaceae</taxon>
        <taxon>Sporosarcina</taxon>
    </lineage>
</organism>
<dbReference type="Proteomes" id="UP000698173">
    <property type="component" value="Unassembled WGS sequence"/>
</dbReference>
<dbReference type="EMBL" id="DYWT01000209">
    <property type="protein sequence ID" value="HJF32665.1"/>
    <property type="molecule type" value="Genomic_DNA"/>
</dbReference>
<proteinExistence type="inferred from homology"/>
<evidence type="ECO:0000256" key="6">
    <source>
        <dbReference type="ARBA" id="ARBA00023136"/>
    </source>
</evidence>
<evidence type="ECO:0000256" key="5">
    <source>
        <dbReference type="ARBA" id="ARBA00022989"/>
    </source>
</evidence>
<dbReference type="Pfam" id="PF00230">
    <property type="entry name" value="MIP"/>
    <property type="match status" value="1"/>
</dbReference>
<evidence type="ECO:0000256" key="7">
    <source>
        <dbReference type="RuleBase" id="RU000477"/>
    </source>
</evidence>
<dbReference type="PANTHER" id="PTHR43829:SF9">
    <property type="entry name" value="AQUAPORIN-9"/>
    <property type="match status" value="1"/>
</dbReference>
<dbReference type="GO" id="GO:0015254">
    <property type="term" value="F:glycerol channel activity"/>
    <property type="evidence" value="ECO:0007669"/>
    <property type="project" value="TreeGrafter"/>
</dbReference>
<comment type="similarity">
    <text evidence="2 7">Belongs to the MIP/aquaporin (TC 1.A.8) family.</text>
</comment>
<dbReference type="SUPFAM" id="SSF81338">
    <property type="entry name" value="Aquaporin-like"/>
    <property type="match status" value="1"/>
</dbReference>
<evidence type="ECO:0000256" key="4">
    <source>
        <dbReference type="ARBA" id="ARBA00022692"/>
    </source>
</evidence>
<dbReference type="NCBIfam" id="TIGR00861">
    <property type="entry name" value="MIP"/>
    <property type="match status" value="1"/>
</dbReference>
<feature type="transmembrane region" description="Helical" evidence="8">
    <location>
        <begin position="39"/>
        <end position="63"/>
    </location>
</feature>
<dbReference type="InterPro" id="IPR022357">
    <property type="entry name" value="MIP_CS"/>
</dbReference>
<keyword evidence="5 8" id="KW-1133">Transmembrane helix</keyword>
<comment type="caution">
    <text evidence="9">The sequence shown here is derived from an EMBL/GenBank/DDBJ whole genome shotgun (WGS) entry which is preliminary data.</text>
</comment>
<name>A0A921KDG8_SPOPS</name>
<feature type="transmembrane region" description="Helical" evidence="8">
    <location>
        <begin position="211"/>
        <end position="230"/>
    </location>
</feature>
<feature type="transmembrane region" description="Helical" evidence="8">
    <location>
        <begin position="83"/>
        <end position="104"/>
    </location>
</feature>
<reference evidence="9" key="1">
    <citation type="journal article" date="2021" name="PeerJ">
        <title>Extensive microbial diversity within the chicken gut microbiome revealed by metagenomics and culture.</title>
        <authorList>
            <person name="Gilroy R."/>
            <person name="Ravi A."/>
            <person name="Getino M."/>
            <person name="Pursley I."/>
            <person name="Horton D.L."/>
            <person name="Alikhan N.F."/>
            <person name="Baker D."/>
            <person name="Gharbi K."/>
            <person name="Hall N."/>
            <person name="Watson M."/>
            <person name="Adriaenssens E.M."/>
            <person name="Foster-Nyarko E."/>
            <person name="Jarju S."/>
            <person name="Secka A."/>
            <person name="Antonio M."/>
            <person name="Oren A."/>
            <person name="Chaudhuri R.R."/>
            <person name="La Ragione R."/>
            <person name="Hildebrand F."/>
            <person name="Pallen M.J."/>
        </authorList>
    </citation>
    <scope>NUCLEOTIDE SEQUENCE</scope>
    <source>
        <strain evidence="9">CHK171-7178</strain>
    </source>
</reference>
<dbReference type="PANTHER" id="PTHR43829">
    <property type="entry name" value="AQUAPORIN OR AQUAGLYCEROPORIN RELATED"/>
    <property type="match status" value="1"/>
</dbReference>
<dbReference type="InterPro" id="IPR023271">
    <property type="entry name" value="Aquaporin-like"/>
</dbReference>
<feature type="transmembrane region" description="Helical" evidence="8">
    <location>
        <begin position="6"/>
        <end position="27"/>
    </location>
</feature>
<dbReference type="Gene3D" id="1.20.1080.10">
    <property type="entry name" value="Glycerol uptake facilitator protein"/>
    <property type="match status" value="1"/>
</dbReference>
<keyword evidence="3 7" id="KW-0813">Transport</keyword>
<comment type="subcellular location">
    <subcellularLocation>
        <location evidence="1">Membrane</location>
        <topology evidence="1">Multi-pass membrane protein</topology>
    </subcellularLocation>
</comment>
<dbReference type="PRINTS" id="PR00783">
    <property type="entry name" value="MINTRINSICP"/>
</dbReference>
<evidence type="ECO:0000313" key="10">
    <source>
        <dbReference type="Proteomes" id="UP000698173"/>
    </source>
</evidence>
<evidence type="ECO:0000256" key="2">
    <source>
        <dbReference type="ARBA" id="ARBA00006175"/>
    </source>
</evidence>
<keyword evidence="6 8" id="KW-0472">Membrane</keyword>
<reference evidence="9" key="2">
    <citation type="submission" date="2021-09" db="EMBL/GenBank/DDBJ databases">
        <authorList>
            <person name="Gilroy R."/>
        </authorList>
    </citation>
    <scope>NUCLEOTIDE SEQUENCE</scope>
    <source>
        <strain evidence="9">CHK171-7178</strain>
    </source>
</reference>
<evidence type="ECO:0000313" key="9">
    <source>
        <dbReference type="EMBL" id="HJF32665.1"/>
    </source>
</evidence>
<evidence type="ECO:0000256" key="8">
    <source>
        <dbReference type="SAM" id="Phobius"/>
    </source>
</evidence>
<dbReference type="InterPro" id="IPR050363">
    <property type="entry name" value="MIP/Aquaporin"/>
</dbReference>
<evidence type="ECO:0000256" key="1">
    <source>
        <dbReference type="ARBA" id="ARBA00004141"/>
    </source>
</evidence>
<sequence length="268" mass="28343">MSAFLGELIGTMILVTLGCGVVGGVVLNKTKSKDSGWIVITMGFGLAVAVAIYAVGGISGAHINPAVTVGLAVIGAFPWADVPAYILAQLIGAFIGAVIVYVNYLPHWEETSDKDQKLVIFSTIPAIRKPLSNLVREMIGTFVLVLGILAIGANEFTEGLNPLIVGFLVLSIGLSLGGTTGFAINPARDLGPRIAHFLLPIHGKGSSDWRYAWVPIVGPLLGGVFGALFYQQVFSGINSVEFWIIGVICIITILSAYFLNKMGKTQQI</sequence>
<keyword evidence="4 7" id="KW-0812">Transmembrane</keyword>
<dbReference type="AlphaFoldDB" id="A0A921KDG8"/>
<evidence type="ECO:0000256" key="3">
    <source>
        <dbReference type="ARBA" id="ARBA00022448"/>
    </source>
</evidence>
<feature type="transmembrane region" description="Helical" evidence="8">
    <location>
        <begin position="138"/>
        <end position="157"/>
    </location>
</feature>
<dbReference type="PROSITE" id="PS00221">
    <property type="entry name" value="MIP"/>
    <property type="match status" value="1"/>
</dbReference>
<accession>A0A921KDG8</accession>
<dbReference type="InterPro" id="IPR000425">
    <property type="entry name" value="MIP"/>
</dbReference>
<feature type="transmembrane region" description="Helical" evidence="8">
    <location>
        <begin position="163"/>
        <end position="184"/>
    </location>
</feature>